<feature type="transmembrane region" description="Helical" evidence="6">
    <location>
        <begin position="142"/>
        <end position="161"/>
    </location>
</feature>
<dbReference type="Pfam" id="PF03706">
    <property type="entry name" value="LPG_synthase_TM"/>
    <property type="match status" value="1"/>
</dbReference>
<organism evidence="7 8">
    <name type="scientific">Rubrobacter taiwanensis</name>
    <dbReference type="NCBI Taxonomy" id="185139"/>
    <lineage>
        <taxon>Bacteria</taxon>
        <taxon>Bacillati</taxon>
        <taxon>Actinomycetota</taxon>
        <taxon>Rubrobacteria</taxon>
        <taxon>Rubrobacterales</taxon>
        <taxon>Rubrobacteraceae</taxon>
        <taxon>Rubrobacter</taxon>
    </lineage>
</organism>
<dbReference type="InterPro" id="IPR022791">
    <property type="entry name" value="L-PG_synthase/AglD"/>
</dbReference>
<evidence type="ECO:0000256" key="5">
    <source>
        <dbReference type="ARBA" id="ARBA00023136"/>
    </source>
</evidence>
<keyword evidence="3 6" id="KW-0812">Transmembrane</keyword>
<evidence type="ECO:0000313" key="8">
    <source>
        <dbReference type="Proteomes" id="UP000295244"/>
    </source>
</evidence>
<dbReference type="RefSeq" id="WP_132692337.1">
    <property type="nucleotide sequence ID" value="NZ_SKBU01000023.1"/>
</dbReference>
<comment type="subcellular location">
    <subcellularLocation>
        <location evidence="1">Cell membrane</location>
        <topology evidence="1">Multi-pass membrane protein</topology>
    </subcellularLocation>
</comment>
<comment type="caution">
    <text evidence="7">The sequence shown here is derived from an EMBL/GenBank/DDBJ whole genome shotgun (WGS) entry which is preliminary data.</text>
</comment>
<feature type="transmembrane region" description="Helical" evidence="6">
    <location>
        <begin position="114"/>
        <end position="135"/>
    </location>
</feature>
<evidence type="ECO:0000256" key="4">
    <source>
        <dbReference type="ARBA" id="ARBA00022989"/>
    </source>
</evidence>
<keyword evidence="4 6" id="KW-1133">Transmembrane helix</keyword>
<evidence type="ECO:0000313" key="7">
    <source>
        <dbReference type="EMBL" id="TCJ15589.1"/>
    </source>
</evidence>
<dbReference type="EMBL" id="SKBU01000023">
    <property type="protein sequence ID" value="TCJ15589.1"/>
    <property type="molecule type" value="Genomic_DNA"/>
</dbReference>
<protein>
    <submittedName>
        <fullName evidence="7">Flippase-like domain-containing protein</fullName>
    </submittedName>
</protein>
<dbReference type="Proteomes" id="UP000295244">
    <property type="component" value="Unassembled WGS sequence"/>
</dbReference>
<dbReference type="AlphaFoldDB" id="A0A4R1BEN2"/>
<sequence>MKLRLLLLLAGFAVLLAAAVAVSPEAVRQAVYHALRNPLGLSLAFAAYTGAFVLRALAWRELLRDRIPLRWLFSLLLAALFLNHAAPAKAGDFARMYAAARRGVPAERAVASVVLSRVADLLGLLVVLAGAWALAGGARWGAVALPAAVVLAGWGGLWLLARIELPSGVARRAARLQAALRETTGAALLRALAFAASAWVLEAGILLFVARGLGMDLPLSAVVAASCLAVLAAAVPLTPGSVGTYEAGMVAALVALGQGASLALAAAVISHALKFFYALAAAPCALGEGVSVAQAREVRDASRVRV</sequence>
<keyword evidence="8" id="KW-1185">Reference proteome</keyword>
<feature type="transmembrane region" description="Helical" evidence="6">
    <location>
        <begin position="37"/>
        <end position="57"/>
    </location>
</feature>
<dbReference type="PANTHER" id="PTHR39087:SF2">
    <property type="entry name" value="UPF0104 MEMBRANE PROTEIN MJ1595"/>
    <property type="match status" value="1"/>
</dbReference>
<evidence type="ECO:0000256" key="3">
    <source>
        <dbReference type="ARBA" id="ARBA00022692"/>
    </source>
</evidence>
<keyword evidence="2" id="KW-1003">Cell membrane</keyword>
<evidence type="ECO:0000256" key="2">
    <source>
        <dbReference type="ARBA" id="ARBA00022475"/>
    </source>
</evidence>
<feature type="transmembrane region" description="Helical" evidence="6">
    <location>
        <begin position="217"/>
        <end position="237"/>
    </location>
</feature>
<evidence type="ECO:0000256" key="1">
    <source>
        <dbReference type="ARBA" id="ARBA00004651"/>
    </source>
</evidence>
<feature type="transmembrane region" description="Helical" evidence="6">
    <location>
        <begin position="249"/>
        <end position="269"/>
    </location>
</feature>
<feature type="transmembrane region" description="Helical" evidence="6">
    <location>
        <begin position="187"/>
        <end position="210"/>
    </location>
</feature>
<gene>
    <name evidence="7" type="ORF">E0L93_12235</name>
</gene>
<dbReference type="GO" id="GO:0005886">
    <property type="term" value="C:plasma membrane"/>
    <property type="evidence" value="ECO:0007669"/>
    <property type="project" value="UniProtKB-SubCell"/>
</dbReference>
<accession>A0A4R1BEN2</accession>
<reference evidence="7 8" key="1">
    <citation type="submission" date="2019-03" db="EMBL/GenBank/DDBJ databases">
        <title>Whole genome sequence of a novel Rubrobacter taiwanensis strain, isolated from Yellowstone National Park.</title>
        <authorList>
            <person name="Freed S."/>
            <person name="Ramaley R.F."/>
            <person name="Kyndt J.A."/>
        </authorList>
    </citation>
    <scope>NUCLEOTIDE SEQUENCE [LARGE SCALE GENOMIC DNA]</scope>
    <source>
        <strain evidence="7 8">Yellowstone</strain>
    </source>
</reference>
<dbReference type="PANTHER" id="PTHR39087">
    <property type="entry name" value="UPF0104 MEMBRANE PROTEIN MJ1595"/>
    <property type="match status" value="1"/>
</dbReference>
<evidence type="ECO:0000256" key="6">
    <source>
        <dbReference type="SAM" id="Phobius"/>
    </source>
</evidence>
<keyword evidence="5 6" id="KW-0472">Membrane</keyword>
<name>A0A4R1BEN2_9ACTN</name>
<feature type="transmembrane region" description="Helical" evidence="6">
    <location>
        <begin position="69"/>
        <end position="86"/>
    </location>
</feature>
<proteinExistence type="predicted"/>